<accession>A0ABQ2V5K2</accession>
<sequence>MPHEFDKLRTEISIPGAPSGLPNLTTASKHLTTLAGLTKDLSEAVRYSAEYDSPSSTSD</sequence>
<comment type="caution">
    <text evidence="2">The sequence shown here is derived from an EMBL/GenBank/DDBJ whole genome shotgun (WGS) entry which is preliminary data.</text>
</comment>
<feature type="compositionally biased region" description="Basic and acidic residues" evidence="1">
    <location>
        <begin position="1"/>
        <end position="10"/>
    </location>
</feature>
<proteinExistence type="predicted"/>
<name>A0ABQ2V5K2_9ACTN</name>
<dbReference type="Proteomes" id="UP000654471">
    <property type="component" value="Unassembled WGS sequence"/>
</dbReference>
<organism evidence="2 3">
    <name type="scientific">Streptomyces albospinus</name>
    <dbReference type="NCBI Taxonomy" id="285515"/>
    <lineage>
        <taxon>Bacteria</taxon>
        <taxon>Bacillati</taxon>
        <taxon>Actinomycetota</taxon>
        <taxon>Actinomycetes</taxon>
        <taxon>Kitasatosporales</taxon>
        <taxon>Streptomycetaceae</taxon>
        <taxon>Streptomyces</taxon>
    </lineage>
</organism>
<gene>
    <name evidence="2" type="ORF">GCM10010211_37280</name>
</gene>
<protein>
    <submittedName>
        <fullName evidence="2">Uncharacterized protein</fullName>
    </submittedName>
</protein>
<keyword evidence="3" id="KW-1185">Reference proteome</keyword>
<dbReference type="EMBL" id="BMRP01000012">
    <property type="protein sequence ID" value="GGU68469.1"/>
    <property type="molecule type" value="Genomic_DNA"/>
</dbReference>
<evidence type="ECO:0000256" key="1">
    <source>
        <dbReference type="SAM" id="MobiDB-lite"/>
    </source>
</evidence>
<reference evidence="3" key="1">
    <citation type="journal article" date="2019" name="Int. J. Syst. Evol. Microbiol.">
        <title>The Global Catalogue of Microorganisms (GCM) 10K type strain sequencing project: providing services to taxonomists for standard genome sequencing and annotation.</title>
        <authorList>
            <consortium name="The Broad Institute Genomics Platform"/>
            <consortium name="The Broad Institute Genome Sequencing Center for Infectious Disease"/>
            <person name="Wu L."/>
            <person name="Ma J."/>
        </authorList>
    </citation>
    <scope>NUCLEOTIDE SEQUENCE [LARGE SCALE GENOMIC DNA]</scope>
    <source>
        <strain evidence="3">JCM 3399</strain>
    </source>
</reference>
<evidence type="ECO:0000313" key="2">
    <source>
        <dbReference type="EMBL" id="GGU68469.1"/>
    </source>
</evidence>
<feature type="region of interest" description="Disordered" evidence="1">
    <location>
        <begin position="1"/>
        <end position="22"/>
    </location>
</feature>
<evidence type="ECO:0000313" key="3">
    <source>
        <dbReference type="Proteomes" id="UP000654471"/>
    </source>
</evidence>